<name>A0A6F8YLT8_9ACTN</name>
<dbReference type="KEGG" id="psuu:Psuf_043020"/>
<organism evidence="2 3">
    <name type="scientific">Phytohabitans suffuscus</name>
    <dbReference type="NCBI Taxonomy" id="624315"/>
    <lineage>
        <taxon>Bacteria</taxon>
        <taxon>Bacillati</taxon>
        <taxon>Actinomycetota</taxon>
        <taxon>Actinomycetes</taxon>
        <taxon>Micromonosporales</taxon>
        <taxon>Micromonosporaceae</taxon>
    </lineage>
</organism>
<gene>
    <name evidence="2" type="ORF">Psuf_043020</name>
</gene>
<reference evidence="2 3" key="2">
    <citation type="submission" date="2020-03" db="EMBL/GenBank/DDBJ databases">
        <authorList>
            <person name="Ichikawa N."/>
            <person name="Kimura A."/>
            <person name="Kitahashi Y."/>
            <person name="Uohara A."/>
        </authorList>
    </citation>
    <scope>NUCLEOTIDE SEQUENCE [LARGE SCALE GENOMIC DNA]</scope>
    <source>
        <strain evidence="2 3">NBRC 105367</strain>
    </source>
</reference>
<dbReference type="InterPro" id="IPR043917">
    <property type="entry name" value="DUF5753"/>
</dbReference>
<sequence>MEVGEWKSHRGEVLKLLDLYGVHDPGERDFLLRLARDVYRLPAWEGDFNASQLDVSTLDGLWLESVAERIRCYQAALIPDLLRIPEYAEAVVHREHASRASEVELAWRVRAYSRRQREVFDRRPQVDIHAVVAEAALHRPVGAPDPLWRAQLEHLAKGGDGGRVQVRVLPTTAAYVSGMDGSFTVFDLPHEQVPVVASRPHLDSIAVHEGAAGQWHVDTFDRLWDEALPAVESARLITALVEDRSTHSN</sequence>
<dbReference type="Proteomes" id="UP000503011">
    <property type="component" value="Chromosome"/>
</dbReference>
<evidence type="ECO:0000313" key="3">
    <source>
        <dbReference type="Proteomes" id="UP000503011"/>
    </source>
</evidence>
<proteinExistence type="predicted"/>
<evidence type="ECO:0000259" key="1">
    <source>
        <dbReference type="Pfam" id="PF19054"/>
    </source>
</evidence>
<feature type="domain" description="DUF5753" evidence="1">
    <location>
        <begin position="61"/>
        <end position="238"/>
    </location>
</feature>
<protein>
    <recommendedName>
        <fullName evidence="1">DUF5753 domain-containing protein</fullName>
    </recommendedName>
</protein>
<accession>A0A6F8YLT8</accession>
<dbReference type="AlphaFoldDB" id="A0A6F8YLT8"/>
<dbReference type="EMBL" id="AP022871">
    <property type="protein sequence ID" value="BCB86989.1"/>
    <property type="molecule type" value="Genomic_DNA"/>
</dbReference>
<keyword evidence="3" id="KW-1185">Reference proteome</keyword>
<evidence type="ECO:0000313" key="2">
    <source>
        <dbReference type="EMBL" id="BCB86989.1"/>
    </source>
</evidence>
<reference evidence="2 3" key="1">
    <citation type="submission" date="2020-03" db="EMBL/GenBank/DDBJ databases">
        <title>Whole genome shotgun sequence of Phytohabitans suffuscus NBRC 105367.</title>
        <authorList>
            <person name="Komaki H."/>
            <person name="Tamura T."/>
        </authorList>
    </citation>
    <scope>NUCLEOTIDE SEQUENCE [LARGE SCALE GENOMIC DNA]</scope>
    <source>
        <strain evidence="2 3">NBRC 105367</strain>
    </source>
</reference>
<dbReference type="Pfam" id="PF19054">
    <property type="entry name" value="DUF5753"/>
    <property type="match status" value="1"/>
</dbReference>